<dbReference type="InterPro" id="IPR029062">
    <property type="entry name" value="Class_I_gatase-like"/>
</dbReference>
<evidence type="ECO:0000256" key="1">
    <source>
        <dbReference type="ARBA" id="ARBA00001164"/>
    </source>
</evidence>
<dbReference type="GO" id="GO:0004640">
    <property type="term" value="F:phosphoribosylanthranilate isomerase activity"/>
    <property type="evidence" value="ECO:0007669"/>
    <property type="project" value="UniProtKB-EC"/>
</dbReference>
<dbReference type="NCBIfam" id="TIGR00566">
    <property type="entry name" value="trpG_papA"/>
    <property type="match status" value="1"/>
</dbReference>
<evidence type="ECO:0000256" key="3">
    <source>
        <dbReference type="ARBA" id="ARBA00003272"/>
    </source>
</evidence>
<dbReference type="EC" id="4.1.1.48" evidence="9"/>
<evidence type="ECO:0000259" key="23">
    <source>
        <dbReference type="Pfam" id="PF00117"/>
    </source>
</evidence>
<evidence type="ECO:0000256" key="12">
    <source>
        <dbReference type="ARBA" id="ARBA00020654"/>
    </source>
</evidence>
<keyword evidence="20" id="KW-0511">Multifunctional enzyme</keyword>
<evidence type="ECO:0000256" key="4">
    <source>
        <dbReference type="ARBA" id="ARBA00004664"/>
    </source>
</evidence>
<evidence type="ECO:0000256" key="7">
    <source>
        <dbReference type="ARBA" id="ARBA00011743"/>
    </source>
</evidence>
<dbReference type="InterPro" id="IPR013785">
    <property type="entry name" value="Aldolase_TIM"/>
</dbReference>
<evidence type="ECO:0000256" key="9">
    <source>
        <dbReference type="ARBA" id="ARBA00012362"/>
    </source>
</evidence>
<feature type="domain" description="N-(5'phosphoribosyl) anthranilate isomerase (PRAI)" evidence="25">
    <location>
        <begin position="680"/>
        <end position="857"/>
    </location>
</feature>
<dbReference type="EC" id="4.1.3.27" evidence="8"/>
<dbReference type="PANTHER" id="PTHR22854:SF2">
    <property type="entry name" value="INDOLE-3-GLYCEROL-PHOSPHATE SYNTHASE"/>
    <property type="match status" value="1"/>
</dbReference>
<dbReference type="HAMAP" id="MF_00135">
    <property type="entry name" value="PRAI"/>
    <property type="match status" value="1"/>
</dbReference>
<dbReference type="Pfam" id="PF00117">
    <property type="entry name" value="GATase"/>
    <property type="match status" value="1"/>
</dbReference>
<dbReference type="Pfam" id="PF00218">
    <property type="entry name" value="IGPS"/>
    <property type="match status" value="1"/>
</dbReference>
<evidence type="ECO:0000313" key="26">
    <source>
        <dbReference type="EMBL" id="CEQ38994.1"/>
    </source>
</evidence>
<evidence type="ECO:0000256" key="14">
    <source>
        <dbReference type="ARBA" id="ARBA00022793"/>
    </source>
</evidence>
<reference evidence="27" key="1">
    <citation type="submission" date="2015-02" db="EMBL/GenBank/DDBJ databases">
        <authorList>
            <person name="Gon?alves P."/>
        </authorList>
    </citation>
    <scope>NUCLEOTIDE SEQUENCE [LARGE SCALE GENOMIC DNA]</scope>
</reference>
<comment type="pathway">
    <text evidence="4">Amino-acid biosynthesis; L-tryptophan biosynthesis; L-tryptophan from chorismate: step 3/5.</text>
</comment>
<evidence type="ECO:0000256" key="15">
    <source>
        <dbReference type="ARBA" id="ARBA00022822"/>
    </source>
</evidence>
<keyword evidence="15" id="KW-0822">Tryptophan biosynthesis</keyword>
<dbReference type="InterPro" id="IPR011060">
    <property type="entry name" value="RibuloseP-bd_barrel"/>
</dbReference>
<dbReference type="EC" id="5.3.1.24" evidence="10"/>
<evidence type="ECO:0000256" key="8">
    <source>
        <dbReference type="ARBA" id="ARBA00012266"/>
    </source>
</evidence>
<evidence type="ECO:0000259" key="25">
    <source>
        <dbReference type="Pfam" id="PF00697"/>
    </source>
</evidence>
<feature type="domain" description="Glutamine amidotransferase" evidence="23">
    <location>
        <begin position="56"/>
        <end position="233"/>
    </location>
</feature>
<dbReference type="InterPro" id="IPR006221">
    <property type="entry name" value="TrpG/PapA_dom"/>
</dbReference>
<name>A0A0D6EG94_SPOSA</name>
<comment type="catalytic activity">
    <reaction evidence="2">
        <text>1-(2-carboxyphenylamino)-1-deoxy-D-ribulose 5-phosphate + H(+) = (1S,2R)-1-C-(indol-3-yl)glycerol 3-phosphate + CO2 + H2O</text>
        <dbReference type="Rhea" id="RHEA:23476"/>
        <dbReference type="ChEBI" id="CHEBI:15377"/>
        <dbReference type="ChEBI" id="CHEBI:15378"/>
        <dbReference type="ChEBI" id="CHEBI:16526"/>
        <dbReference type="ChEBI" id="CHEBI:58613"/>
        <dbReference type="ChEBI" id="CHEBI:58866"/>
        <dbReference type="EC" id="4.1.1.48"/>
    </reaction>
</comment>
<dbReference type="PRINTS" id="PR00096">
    <property type="entry name" value="GATASE"/>
</dbReference>
<dbReference type="HAMAP" id="MF_00134_B">
    <property type="entry name" value="IGPS_B"/>
    <property type="match status" value="1"/>
</dbReference>
<dbReference type="Pfam" id="PF00697">
    <property type="entry name" value="PRAI"/>
    <property type="match status" value="1"/>
</dbReference>
<dbReference type="CDD" id="cd01743">
    <property type="entry name" value="GATase1_Anthranilate_Synthase"/>
    <property type="match status" value="1"/>
</dbReference>
<evidence type="ECO:0000256" key="20">
    <source>
        <dbReference type="ARBA" id="ARBA00023268"/>
    </source>
</evidence>
<dbReference type="CDD" id="cd00405">
    <property type="entry name" value="PRAI"/>
    <property type="match status" value="1"/>
</dbReference>
<evidence type="ECO:0000256" key="17">
    <source>
        <dbReference type="ARBA" id="ARBA00023141"/>
    </source>
</evidence>
<keyword evidence="17" id="KW-0057">Aromatic amino acid biosynthesis</keyword>
<dbReference type="OrthoDB" id="524799at2759"/>
<evidence type="ECO:0000313" key="27">
    <source>
        <dbReference type="Proteomes" id="UP000243876"/>
    </source>
</evidence>
<evidence type="ECO:0000256" key="2">
    <source>
        <dbReference type="ARBA" id="ARBA00001633"/>
    </source>
</evidence>
<dbReference type="SUPFAM" id="SSF51366">
    <property type="entry name" value="Ribulose-phoshate binding barrel"/>
    <property type="match status" value="2"/>
</dbReference>
<dbReference type="UniPathway" id="UPA00035">
    <property type="reaction ID" value="UER00040"/>
</dbReference>
<dbReference type="FunFam" id="3.20.20.70:FF:000136">
    <property type="entry name" value="Multifunctional tryptophan biosynthesis protein"/>
    <property type="match status" value="1"/>
</dbReference>
<dbReference type="GO" id="GO:0004049">
    <property type="term" value="F:anthranilate synthase activity"/>
    <property type="evidence" value="ECO:0007669"/>
    <property type="project" value="UniProtKB-EC"/>
</dbReference>
<keyword evidence="13" id="KW-0028">Amino-acid biosynthesis</keyword>
<keyword evidence="16" id="KW-0315">Glutamine amidotransferase</keyword>
<comment type="catalytic activity">
    <reaction evidence="1">
        <text>N-(5-phospho-beta-D-ribosyl)anthranilate = 1-(2-carboxyphenylamino)-1-deoxy-D-ribulose 5-phosphate</text>
        <dbReference type="Rhea" id="RHEA:21540"/>
        <dbReference type="ChEBI" id="CHEBI:18277"/>
        <dbReference type="ChEBI" id="CHEBI:58613"/>
        <dbReference type="EC" id="5.3.1.24"/>
    </reaction>
</comment>
<keyword evidence="18" id="KW-0413">Isomerase</keyword>
<dbReference type="GO" id="GO:0004425">
    <property type="term" value="F:indole-3-glycerol-phosphate synthase activity"/>
    <property type="evidence" value="ECO:0007669"/>
    <property type="project" value="UniProtKB-EC"/>
</dbReference>
<comment type="pathway">
    <text evidence="6">Amino-acid biosynthesis; L-tryptophan biosynthesis; L-tryptophan from chorismate: step 1/5.</text>
</comment>
<dbReference type="PRINTS" id="PR00097">
    <property type="entry name" value="ANTSNTHASEII"/>
</dbReference>
<sequence>MNGPAIVLPVKNGGASSVASALAPRAPIDPNNHVVMLDNCTFTWNLPPHVPKLKEFSRCQYQYLCMLGANVTVIRSEAITLEELQAQHPQMTHLVISPGPGHPLKDSGISVPAIDAYAGKIPILGVCMGLQCITVRYGGVVDQAGEYVHGKTSAIVHDGKGLFKGMAQGVQGTRYHSLAAKINTIPDVLEVTSRTEGGIVMGLRHKEFAIESVQYHPESILSEEGKIMLANFLSWKGGRWTEIPDVLTPVDSFAAGSSSSKPNGAAPLPSPAAVPTILQKIEQQRILDIAKSKATPGYKPADLASLINLHVPPPLISFHQRLQPSTTSTSATPVAKHMALLAEVKRASPSKGDIVDASSPSAPAIALSYALAGASVISVLTEPKWFKGSLDDMRAVRAAIDGLPNRPAVLRKDFILDPYQIDEARVYGADTVLLIVAMLSDAKLAELYAHAIARGMEPLVEVNNADELERALQVGAKVIGVNNRNLHDFNVDMGTTSRIADVIKEKYPERAGEVILIALSGITARKDVERYAQQGVSAVLVGESLMRAHDKGAFVKELLGLTAKPEAETSSFTTASSLVNGAASAVQTAASTVVSSLTGTSSPSPSRPLVKICGIKTHEAALAAAEAGADFLGLVFVPGSKRHVSLPQAQGIISAVRSRFPASSPSSATPATVLDTSDWFSLQSSRLAAHPRKPLFVGVFQNPSLASVLQAVDTLALDAVQFHGSEPTHWARLVSVPVIRAFHVDEKAEADAEQAQQLREAARPGFHALALLDTKVSKAKNALSGGAGKVFDWSVAQRLAESSRSEGQGRLPIVLAGGLDASNVREGVETVRPFAVDVSGGVETDGEKDLDKVREFIRLAKQA</sequence>
<feature type="domain" description="Indole-3-glycerol phosphate synthase" evidence="24">
    <location>
        <begin position="278"/>
        <end position="558"/>
    </location>
</feature>
<dbReference type="PANTHER" id="PTHR22854">
    <property type="entry name" value="TRYPTOPHAN BIOSYNTHESIS PROTEIN"/>
    <property type="match status" value="1"/>
</dbReference>
<comment type="function">
    <text evidence="3">Trifunctional enzyme bearing the Gln amidotransferase (GATase) domain of anthranilate synthase, indole-glycerolphosphate synthase, and phosphoribosylanthranilate isomerase activities.</text>
</comment>
<dbReference type="PROSITE" id="PS00614">
    <property type="entry name" value="IGPS"/>
    <property type="match status" value="1"/>
</dbReference>
<evidence type="ECO:0000256" key="11">
    <source>
        <dbReference type="ARBA" id="ARBA00018819"/>
    </source>
</evidence>
<dbReference type="AlphaFoldDB" id="A0A0D6EG94"/>
<dbReference type="InterPro" id="IPR045186">
    <property type="entry name" value="Indole-3-glycerol_P_synth"/>
</dbReference>
<evidence type="ECO:0000256" key="22">
    <source>
        <dbReference type="ARBA" id="ARBA00082672"/>
    </source>
</evidence>
<evidence type="ECO:0000256" key="21">
    <source>
        <dbReference type="ARBA" id="ARBA00047683"/>
    </source>
</evidence>
<dbReference type="Gene3D" id="3.20.20.70">
    <property type="entry name" value="Aldolase class I"/>
    <property type="match status" value="2"/>
</dbReference>
<dbReference type="InterPro" id="IPR001468">
    <property type="entry name" value="Indole-3-GlycerolPSynthase_CS"/>
</dbReference>
<proteinExistence type="inferred from homology"/>
<dbReference type="GO" id="GO:0000162">
    <property type="term" value="P:L-tryptophan biosynthetic process"/>
    <property type="evidence" value="ECO:0007669"/>
    <property type="project" value="UniProtKB-UniPathway"/>
</dbReference>
<keyword evidence="27" id="KW-1185">Reference proteome</keyword>
<evidence type="ECO:0000256" key="13">
    <source>
        <dbReference type="ARBA" id="ARBA00022605"/>
    </source>
</evidence>
<evidence type="ECO:0000256" key="10">
    <source>
        <dbReference type="ARBA" id="ARBA00012572"/>
    </source>
</evidence>
<dbReference type="InterPro" id="IPR017926">
    <property type="entry name" value="GATASE"/>
</dbReference>
<dbReference type="PROSITE" id="PS51273">
    <property type="entry name" value="GATASE_TYPE_1"/>
    <property type="match status" value="1"/>
</dbReference>
<comment type="subunit">
    <text evidence="7">Tetramer of two components I and two components II.</text>
</comment>
<evidence type="ECO:0000256" key="18">
    <source>
        <dbReference type="ARBA" id="ARBA00023235"/>
    </source>
</evidence>
<comment type="catalytic activity">
    <reaction evidence="21">
        <text>chorismate + L-glutamine = anthranilate + pyruvate + L-glutamate + H(+)</text>
        <dbReference type="Rhea" id="RHEA:21732"/>
        <dbReference type="ChEBI" id="CHEBI:15361"/>
        <dbReference type="ChEBI" id="CHEBI:15378"/>
        <dbReference type="ChEBI" id="CHEBI:16567"/>
        <dbReference type="ChEBI" id="CHEBI:29748"/>
        <dbReference type="ChEBI" id="CHEBI:29985"/>
        <dbReference type="ChEBI" id="CHEBI:58359"/>
        <dbReference type="EC" id="4.1.3.27"/>
    </reaction>
</comment>
<dbReference type="InterPro" id="IPR001240">
    <property type="entry name" value="PRAI_dom"/>
</dbReference>
<accession>A0A0D6EG94</accession>
<dbReference type="EMBL" id="CENE01000001">
    <property type="protein sequence ID" value="CEQ38994.1"/>
    <property type="molecule type" value="Genomic_DNA"/>
</dbReference>
<keyword evidence="19" id="KW-0456">Lyase</keyword>
<evidence type="ECO:0000256" key="19">
    <source>
        <dbReference type="ARBA" id="ARBA00023239"/>
    </source>
</evidence>
<evidence type="ECO:0000259" key="24">
    <source>
        <dbReference type="Pfam" id="PF00218"/>
    </source>
</evidence>
<comment type="pathway">
    <text evidence="5">Amino-acid biosynthesis; L-tryptophan biosynthesis; L-tryptophan from chorismate: step 4/5.</text>
</comment>
<dbReference type="CDD" id="cd00331">
    <property type="entry name" value="IGPS"/>
    <property type="match status" value="1"/>
</dbReference>
<protein>
    <recommendedName>
        <fullName evidence="12">Anthranilate synthase component 2</fullName>
        <ecNumber evidence="9">4.1.1.48</ecNumber>
        <ecNumber evidence="8">4.1.3.27</ecNumber>
        <ecNumber evidence="10">5.3.1.24</ecNumber>
    </recommendedName>
    <alternativeName>
        <fullName evidence="22">Anthranilate synthase, glutamine amidotransferase component</fullName>
    </alternativeName>
    <alternativeName>
        <fullName evidence="11">Multifunctional tryptophan biosynthesis protein</fullName>
    </alternativeName>
</protein>
<evidence type="ECO:0000256" key="6">
    <source>
        <dbReference type="ARBA" id="ARBA00004873"/>
    </source>
</evidence>
<evidence type="ECO:0000256" key="16">
    <source>
        <dbReference type="ARBA" id="ARBA00022962"/>
    </source>
</evidence>
<dbReference type="FunFam" id="3.40.50.880:FF:000003">
    <property type="entry name" value="Anthranilate synthase component II"/>
    <property type="match status" value="1"/>
</dbReference>
<dbReference type="Gene3D" id="3.40.50.880">
    <property type="match status" value="1"/>
</dbReference>
<evidence type="ECO:0000256" key="5">
    <source>
        <dbReference type="ARBA" id="ARBA00004696"/>
    </source>
</evidence>
<dbReference type="InterPro" id="IPR013798">
    <property type="entry name" value="Indole-3-glycerol_P_synth_dom"/>
</dbReference>
<gene>
    <name evidence="26" type="primary">SPOSA6832_00477</name>
</gene>
<keyword evidence="14" id="KW-0210">Decarboxylase</keyword>
<dbReference type="Proteomes" id="UP000243876">
    <property type="component" value="Unassembled WGS sequence"/>
</dbReference>
<dbReference type="SUPFAM" id="SSF52317">
    <property type="entry name" value="Class I glutamine amidotransferase-like"/>
    <property type="match status" value="1"/>
</dbReference>
<organism evidence="26 27">
    <name type="scientific">Sporidiobolus salmonicolor</name>
    <name type="common">Yeast-like fungus</name>
    <name type="synonym">Sporobolomyces salmonicolor</name>
    <dbReference type="NCBI Taxonomy" id="5005"/>
    <lineage>
        <taxon>Eukaryota</taxon>
        <taxon>Fungi</taxon>
        <taxon>Dikarya</taxon>
        <taxon>Basidiomycota</taxon>
        <taxon>Pucciniomycotina</taxon>
        <taxon>Microbotryomycetes</taxon>
        <taxon>Sporidiobolales</taxon>
        <taxon>Sporidiobolaceae</taxon>
        <taxon>Sporobolomyces</taxon>
    </lineage>
</organism>